<evidence type="ECO:0000256" key="1">
    <source>
        <dbReference type="SAM" id="MobiDB-lite"/>
    </source>
</evidence>
<dbReference type="OrthoDB" id="3250044at2759"/>
<gene>
    <name evidence="3" type="ORF">N7530_011851</name>
</gene>
<dbReference type="InterPro" id="IPR002575">
    <property type="entry name" value="Aminoglycoside_PTrfase"/>
</dbReference>
<dbReference type="Gene3D" id="3.90.1200.10">
    <property type="match status" value="1"/>
</dbReference>
<dbReference type="Proteomes" id="UP001147760">
    <property type="component" value="Unassembled WGS sequence"/>
</dbReference>
<feature type="region of interest" description="Disordered" evidence="1">
    <location>
        <begin position="1"/>
        <end position="28"/>
    </location>
</feature>
<dbReference type="InterPro" id="IPR011009">
    <property type="entry name" value="Kinase-like_dom_sf"/>
</dbReference>
<name>A0A9W9WEJ3_9EURO</name>
<dbReference type="CDD" id="cd05120">
    <property type="entry name" value="APH_ChoK_like"/>
    <property type="match status" value="1"/>
</dbReference>
<dbReference type="InterPro" id="IPR051678">
    <property type="entry name" value="AGP_Transferase"/>
</dbReference>
<dbReference type="EMBL" id="JAPWDO010000009">
    <property type="protein sequence ID" value="KAJ5456577.1"/>
    <property type="molecule type" value="Genomic_DNA"/>
</dbReference>
<dbReference type="PANTHER" id="PTHR21310">
    <property type="entry name" value="AMINOGLYCOSIDE PHOSPHOTRANSFERASE-RELATED-RELATED"/>
    <property type="match status" value="1"/>
</dbReference>
<reference evidence="3" key="2">
    <citation type="journal article" date="2023" name="IMA Fungus">
        <title>Comparative genomic study of the Penicillium genus elucidates a diverse pangenome and 15 lateral gene transfer events.</title>
        <authorList>
            <person name="Petersen C."/>
            <person name="Sorensen T."/>
            <person name="Nielsen M.R."/>
            <person name="Sondergaard T.E."/>
            <person name="Sorensen J.L."/>
            <person name="Fitzpatrick D.A."/>
            <person name="Frisvad J.C."/>
            <person name="Nielsen K.L."/>
        </authorList>
    </citation>
    <scope>NUCLEOTIDE SEQUENCE</scope>
    <source>
        <strain evidence="3">IBT 17660</strain>
    </source>
</reference>
<protein>
    <submittedName>
        <fullName evidence="3">Aminoglycoside phosphotransferase</fullName>
    </submittedName>
</protein>
<keyword evidence="4" id="KW-1185">Reference proteome</keyword>
<dbReference type="Pfam" id="PF01636">
    <property type="entry name" value="APH"/>
    <property type="match status" value="1"/>
</dbReference>
<proteinExistence type="predicted"/>
<organism evidence="3 4">
    <name type="scientific">Penicillium desertorum</name>
    <dbReference type="NCBI Taxonomy" id="1303715"/>
    <lineage>
        <taxon>Eukaryota</taxon>
        <taxon>Fungi</taxon>
        <taxon>Dikarya</taxon>
        <taxon>Ascomycota</taxon>
        <taxon>Pezizomycotina</taxon>
        <taxon>Eurotiomycetes</taxon>
        <taxon>Eurotiomycetidae</taxon>
        <taxon>Eurotiales</taxon>
        <taxon>Aspergillaceae</taxon>
        <taxon>Penicillium</taxon>
    </lineage>
</organism>
<evidence type="ECO:0000313" key="3">
    <source>
        <dbReference type="EMBL" id="KAJ5456577.1"/>
    </source>
</evidence>
<evidence type="ECO:0000259" key="2">
    <source>
        <dbReference type="Pfam" id="PF01636"/>
    </source>
</evidence>
<reference evidence="3" key="1">
    <citation type="submission" date="2022-12" db="EMBL/GenBank/DDBJ databases">
        <authorList>
            <person name="Petersen C."/>
        </authorList>
    </citation>
    <scope>NUCLEOTIDE SEQUENCE</scope>
    <source>
        <strain evidence="3">IBT 17660</strain>
    </source>
</reference>
<dbReference type="SUPFAM" id="SSF56112">
    <property type="entry name" value="Protein kinase-like (PK-like)"/>
    <property type="match status" value="1"/>
</dbReference>
<feature type="domain" description="Aminoglycoside phosphotransferase" evidence="2">
    <location>
        <begin position="76"/>
        <end position="280"/>
    </location>
</feature>
<accession>A0A9W9WEJ3</accession>
<dbReference type="AlphaFoldDB" id="A0A9W9WEJ3"/>
<comment type="caution">
    <text evidence="3">The sequence shown here is derived from an EMBL/GenBank/DDBJ whole genome shotgun (WGS) entry which is preliminary data.</text>
</comment>
<evidence type="ECO:0000313" key="4">
    <source>
        <dbReference type="Proteomes" id="UP001147760"/>
    </source>
</evidence>
<dbReference type="PANTHER" id="PTHR21310:SF39">
    <property type="entry name" value="AMINOGLYCOSIDE PHOSPHOTRANSFERASE DOMAIN-CONTAINING PROTEIN"/>
    <property type="match status" value="1"/>
</dbReference>
<sequence>MDFPDRNRREPVSGKGSEPENFPLDGHDISKISDETLTELFSTAPILHSYQGTRIVRLSQTLILKGGINTRPCEASILELIARAGEERESQPILVPKVHRVLNVETEGAFFGCRCLMVMDFVKGRTVEECWDDLSQAERVDVVSQVASMITALHSITLSQEQQQHPGPVGCKTCVARGYWFPDAGAGPFGSKEQLQAWFNRRLEITQHFNQAPKDADPFQFDRLVLTHHDIAPRNLILGPDGKVCLIDWADSGIYPEGFEFAALHSRRSAAPEFTDMLLEMLPRHEKVAKQLRRIMYALTTAQWVDWIDRS</sequence>
<feature type="compositionally biased region" description="Basic and acidic residues" evidence="1">
    <location>
        <begin position="1"/>
        <end position="12"/>
    </location>
</feature>